<evidence type="ECO:0000313" key="1">
    <source>
        <dbReference type="EMBL" id="PHN08474.1"/>
    </source>
</evidence>
<proteinExistence type="predicted"/>
<comment type="caution">
    <text evidence="1">The sequence shown here is derived from an EMBL/GenBank/DDBJ whole genome shotgun (WGS) entry which is preliminary data.</text>
</comment>
<dbReference type="RefSeq" id="WP_099148066.1">
    <property type="nucleotide sequence ID" value="NZ_PDUD01000001.1"/>
</dbReference>
<sequence length="98" mass="11763">MRKSKTKLTDDQIREVYFRILRDMILEIREHAYQCEDKAIYHKADLIHNIPYAFRADKTKSASEKLQASFDWFSIHVDYEGPHQKYVKSIIDQVMQEV</sequence>
<dbReference type="AlphaFoldDB" id="A0A2D0NIZ8"/>
<protein>
    <submittedName>
        <fullName evidence="1">Uncharacterized protein</fullName>
    </submittedName>
</protein>
<reference evidence="1 2" key="1">
    <citation type="submission" date="2017-10" db="EMBL/GenBank/DDBJ databases">
        <title>The draft genome sequence of Lewinella nigricans NBRC 102662.</title>
        <authorList>
            <person name="Wang K."/>
        </authorList>
    </citation>
    <scope>NUCLEOTIDE SEQUENCE [LARGE SCALE GENOMIC DNA]</scope>
    <source>
        <strain evidence="1 2">NBRC 102662</strain>
    </source>
</reference>
<keyword evidence="2" id="KW-1185">Reference proteome</keyword>
<name>A0A2D0NIZ8_FLAN2</name>
<dbReference type="Proteomes" id="UP000223913">
    <property type="component" value="Unassembled WGS sequence"/>
</dbReference>
<accession>A0A2D0NIZ8</accession>
<dbReference type="EMBL" id="PDUD01000001">
    <property type="protein sequence ID" value="PHN08474.1"/>
    <property type="molecule type" value="Genomic_DNA"/>
</dbReference>
<organism evidence="1 2">
    <name type="scientific">Flavilitoribacter nigricans (strain ATCC 23147 / DSM 23189 / NBRC 102662 / NCIMB 1420 / SS-2)</name>
    <name type="common">Lewinella nigricans</name>
    <dbReference type="NCBI Taxonomy" id="1122177"/>
    <lineage>
        <taxon>Bacteria</taxon>
        <taxon>Pseudomonadati</taxon>
        <taxon>Bacteroidota</taxon>
        <taxon>Saprospiria</taxon>
        <taxon>Saprospirales</taxon>
        <taxon>Lewinellaceae</taxon>
        <taxon>Flavilitoribacter</taxon>
    </lineage>
</organism>
<gene>
    <name evidence="1" type="ORF">CRP01_00745</name>
</gene>
<evidence type="ECO:0000313" key="2">
    <source>
        <dbReference type="Proteomes" id="UP000223913"/>
    </source>
</evidence>